<evidence type="ECO:0000256" key="1">
    <source>
        <dbReference type="SAM" id="Phobius"/>
    </source>
</evidence>
<dbReference type="EMBL" id="CAFBON010000174">
    <property type="protein sequence ID" value="CAB4998177.1"/>
    <property type="molecule type" value="Genomic_DNA"/>
</dbReference>
<proteinExistence type="predicted"/>
<organism evidence="2">
    <name type="scientific">freshwater metagenome</name>
    <dbReference type="NCBI Taxonomy" id="449393"/>
    <lineage>
        <taxon>unclassified sequences</taxon>
        <taxon>metagenomes</taxon>
        <taxon>ecological metagenomes</taxon>
    </lineage>
</organism>
<name>A0A6J7NYR8_9ZZZZ</name>
<dbReference type="PROSITE" id="PS51257">
    <property type="entry name" value="PROKAR_LIPOPROTEIN"/>
    <property type="match status" value="1"/>
</dbReference>
<accession>A0A6J7NYR8</accession>
<sequence>MKYESATVSGPFEYTAPPWVIVVTPMISALACVAFPKKDEFWIELAPAPER</sequence>
<evidence type="ECO:0000313" key="2">
    <source>
        <dbReference type="EMBL" id="CAB4998177.1"/>
    </source>
</evidence>
<keyword evidence="1" id="KW-0472">Membrane</keyword>
<reference evidence="2" key="1">
    <citation type="submission" date="2020-05" db="EMBL/GenBank/DDBJ databases">
        <authorList>
            <person name="Chiriac C."/>
            <person name="Salcher M."/>
            <person name="Ghai R."/>
            <person name="Kavagutti S V."/>
        </authorList>
    </citation>
    <scope>NUCLEOTIDE SEQUENCE</scope>
</reference>
<gene>
    <name evidence="2" type="ORF">UFOPK3954_01584</name>
</gene>
<dbReference type="AlphaFoldDB" id="A0A6J7NYR8"/>
<feature type="transmembrane region" description="Helical" evidence="1">
    <location>
        <begin position="16"/>
        <end position="35"/>
    </location>
</feature>
<keyword evidence="1" id="KW-0812">Transmembrane</keyword>
<keyword evidence="1" id="KW-1133">Transmembrane helix</keyword>
<protein>
    <submittedName>
        <fullName evidence="2">Unannotated protein</fullName>
    </submittedName>
</protein>